<feature type="region of interest" description="Disordered" evidence="2">
    <location>
        <begin position="109"/>
        <end position="213"/>
    </location>
</feature>
<evidence type="ECO:0000256" key="1">
    <source>
        <dbReference type="ARBA" id="ARBA00022729"/>
    </source>
</evidence>
<dbReference type="Pfam" id="PF04650">
    <property type="entry name" value="YSIRK_signal"/>
    <property type="match status" value="1"/>
</dbReference>
<feature type="domain" description="YSIRK Gram-positive signal peptide" evidence="4">
    <location>
        <begin position="8"/>
        <end position="31"/>
    </location>
</feature>
<dbReference type="Gene3D" id="2.60.40.10">
    <property type="entry name" value="Immunoglobulins"/>
    <property type="match status" value="1"/>
</dbReference>
<dbReference type="InterPro" id="IPR013783">
    <property type="entry name" value="Ig-like_fold"/>
</dbReference>
<proteinExistence type="predicted"/>
<dbReference type="RefSeq" id="WP_272146668.1">
    <property type="nucleotide sequence ID" value="NZ_JAQMJM010000016.1"/>
</dbReference>
<evidence type="ECO:0000313" key="6">
    <source>
        <dbReference type="Proteomes" id="UP001212483"/>
    </source>
</evidence>
<dbReference type="NCBIfam" id="TIGR01168">
    <property type="entry name" value="YSIRK_signal"/>
    <property type="match status" value="1"/>
</dbReference>
<feature type="signal peptide" evidence="3">
    <location>
        <begin position="1"/>
        <end position="38"/>
    </location>
</feature>
<evidence type="ECO:0000313" key="5">
    <source>
        <dbReference type="EMBL" id="MDB8606815.1"/>
    </source>
</evidence>
<feature type="compositionally biased region" description="Low complexity" evidence="2">
    <location>
        <begin position="162"/>
        <end position="196"/>
    </location>
</feature>
<feature type="chain" id="PRO_5044296396" evidence="3">
    <location>
        <begin position="39"/>
        <end position="1165"/>
    </location>
</feature>
<protein>
    <submittedName>
        <fullName evidence="5">YSIRK-type signal peptide-containing protein</fullName>
    </submittedName>
</protein>
<dbReference type="InterPro" id="IPR005877">
    <property type="entry name" value="YSIRK_signal_dom"/>
</dbReference>
<reference evidence="5" key="1">
    <citation type="submission" date="2023-01" db="EMBL/GenBank/DDBJ databases">
        <title>Human gut microbiome strain richness.</title>
        <authorList>
            <person name="Chen-Liaw A."/>
        </authorList>
    </citation>
    <scope>NUCLEOTIDE SEQUENCE</scope>
    <source>
        <strain evidence="5">1001283st1_B9_1001283B150217_161031</strain>
    </source>
</reference>
<dbReference type="EMBL" id="JAQMJO010000016">
    <property type="protein sequence ID" value="MDB8606815.1"/>
    <property type="molecule type" value="Genomic_DNA"/>
</dbReference>
<dbReference type="Gene3D" id="3.10.20.890">
    <property type="match status" value="1"/>
</dbReference>
<feature type="non-terminal residue" evidence="5">
    <location>
        <position position="1165"/>
    </location>
</feature>
<dbReference type="AlphaFoldDB" id="A0AB35IV70"/>
<evidence type="ECO:0000256" key="3">
    <source>
        <dbReference type="SAM" id="SignalP"/>
    </source>
</evidence>
<keyword evidence="1 3" id="KW-0732">Signal</keyword>
<evidence type="ECO:0000256" key="2">
    <source>
        <dbReference type="SAM" id="MobiDB-lite"/>
    </source>
</evidence>
<feature type="compositionally biased region" description="Low complexity" evidence="2">
    <location>
        <begin position="109"/>
        <end position="151"/>
    </location>
</feature>
<accession>A0AB35IV70</accession>
<evidence type="ECO:0000259" key="4">
    <source>
        <dbReference type="Pfam" id="PF04650"/>
    </source>
</evidence>
<dbReference type="Proteomes" id="UP001212483">
    <property type="component" value="Unassembled WGS sequence"/>
</dbReference>
<sequence>MGKDIFSKKSRFSIRKLNIGVCSVLLGTLIMIGHTAQADETTSDGATVAATAVSASQGEGVSTTTSPSTAPESAATATVAPAATETVTAPSVAPTSSVSSSVAVSSEAPASTSATSSASASTAPASTSATSSAPASSASTSTSPVVASEVTGSTNVSTAKPATASEASRSVTASTASSTTASSVSTSANNVTVSETANVPRVRSRRAVGQERSMEGRDIKYVYQNRSAQVNSGTPTQRAKIEYRQLDDYEVVDGKTVATDPSGQGRPVLEWTVTFNEAQYDRMGGYYYFTIPKNVSDPYNVVTDYDGAYVDRDGWKDANKESGAGSANAEGVQYVDAGNKLEWRVKNTVGRDYNNVDGLSGVMGDTKKVYVLQLSNSSSARKFTIKYRTIVEDSSQVISYIAGVESKTGLPRNNWYAISGKYDKNLVSQVATPNVTPNLTDTSVNVPVQTVASTSSTLSGTGIPGAKIKLYIDGREQNIGNVTVDSSGNWTTGELPTALNNNQGEGTTIKPRQTVQVTQTVDGTESSRRTVPVSIGETTVEPSSLTTNQDAVVAGQKEVTLKVPHDAGIAYLRYTNTAGQTVEIPVKRDNLSAAWTSQKPEAATVKSVENGKFQDTIVLTMADKIAGTEVAAISNVVEGGFSSVAGWQPRGVENQAPTIESAVEGNQKTVAQGAQLDLASLVTVADKEDDAQATLGDKVHAEVISVNGNAGTKTVDTNTQGTYTVKYKAVDSQGKESGEIEVTVVVNPARQNEAPTVEIPYSNKDTKEVYVYGGEENSFDIKFKDDSGKIASATVKQGGNREFDPVTGEADTINTQYGFKANVITTETPATADAPAVITYRGTPAATDGLTQDRLTAATKGENPAGLPLGWRYATATDTDGALVENKAVGSSTATDPGAFRVVLKPQNQKYDVATPTEKVTVADPANVTEAELAKIKEKLQLEYSQNNDDANLADKKGTPADKTNKIQSVTKDADGNLVVTYADGSIDKKPLSEFVNVAPTVEIPYSNKDTKEVYVYGGEENSFDIKFKDDSGKIASATVKQGGNREFDPVTGEADTINTQYGFKANVITTETPATADAPAVITYRGTPAATDGLTQDRLTAATKGENPAGLPLGWRYATATDTDGALVENKAVGSSTATDPGAFRVVLKPQNQKYDVATPTEKV</sequence>
<gene>
    <name evidence="5" type="ORF">PNU22_10155</name>
</gene>
<organism evidence="5 6">
    <name type="scientific">Streptococcus salivarius</name>
    <dbReference type="NCBI Taxonomy" id="1304"/>
    <lineage>
        <taxon>Bacteria</taxon>
        <taxon>Bacillati</taxon>
        <taxon>Bacillota</taxon>
        <taxon>Bacilli</taxon>
        <taxon>Lactobacillales</taxon>
        <taxon>Streptococcaceae</taxon>
        <taxon>Streptococcus</taxon>
    </lineage>
</organism>
<comment type="caution">
    <text evidence="5">The sequence shown here is derived from an EMBL/GenBank/DDBJ whole genome shotgun (WGS) entry which is preliminary data.</text>
</comment>
<name>A0AB35IV70_STRSL</name>
<feature type="region of interest" description="Disordered" evidence="2">
    <location>
        <begin position="53"/>
        <end position="97"/>
    </location>
</feature>
<dbReference type="Gene3D" id="2.60.40.4140">
    <property type="match status" value="2"/>
</dbReference>